<evidence type="ECO:0000256" key="1">
    <source>
        <dbReference type="ARBA" id="ARBA00023002"/>
    </source>
</evidence>
<evidence type="ECO:0000259" key="3">
    <source>
        <dbReference type="Pfam" id="PF12367"/>
    </source>
</evidence>
<sequence length="288" mass="31122">MSKKNPEYDFKWCPGCGDFGVRRALEFAMINRLEETGLPIENNVVVAGIGCSGNLVHLLEGEQPYGIHGIHGRTLPVAMGVKMARPELNVVIVAGDGDFLSIGGEHIAPQAARNVNVTAVIMDNGVYGLTKGQSSPTTEMGTITSSTPFGKIEEDLDPLELYLTLGVSFIASGFSGQPRVLAQLINEGMNHDGMAMIHVQSPCVTYNDTFQLIKGNAREGIAPAMWDIPDEHDPSSKQAAYELVQQGGLPVGVIFKDESRLSLEGNMDTIRAKARERSVEQLMAAYTF</sequence>
<protein>
    <submittedName>
        <fullName evidence="4">2-oxoacid:ferredoxin oxidoreductase 2, subunit beta</fullName>
    </submittedName>
</protein>
<keyword evidence="1" id="KW-0560">Oxidoreductase</keyword>
<dbReference type="Pfam" id="PF12367">
    <property type="entry name" value="PFO_beta_C"/>
    <property type="match status" value="1"/>
</dbReference>
<feature type="domain" description="Pyruvate ferredoxin oxidoreductase beta subunit C-terminal" evidence="3">
    <location>
        <begin position="203"/>
        <end position="270"/>
    </location>
</feature>
<dbReference type="Pfam" id="PF02775">
    <property type="entry name" value="TPP_enzyme_C"/>
    <property type="match status" value="1"/>
</dbReference>
<reference evidence="4" key="1">
    <citation type="submission" date="2023-03" db="EMBL/GenBank/DDBJ databases">
        <authorList>
            <person name="Steffen K."/>
            <person name="Cardenas P."/>
        </authorList>
    </citation>
    <scope>NUCLEOTIDE SEQUENCE</scope>
</reference>
<evidence type="ECO:0000313" key="4">
    <source>
        <dbReference type="EMBL" id="CAI8038611.1"/>
    </source>
</evidence>
<dbReference type="PANTHER" id="PTHR48084:SF4">
    <property type="entry name" value="2-OXOGLUTARATE OXIDOREDUCTASE SUBUNIT KORB"/>
    <property type="match status" value="1"/>
</dbReference>
<dbReference type="InterPro" id="IPR029061">
    <property type="entry name" value="THDP-binding"/>
</dbReference>
<dbReference type="Proteomes" id="UP001174909">
    <property type="component" value="Unassembled WGS sequence"/>
</dbReference>
<dbReference type="CDD" id="cd03375">
    <property type="entry name" value="TPP_OGFOR"/>
    <property type="match status" value="1"/>
</dbReference>
<accession>A0AA35T0S9</accession>
<proteinExistence type="predicted"/>
<organism evidence="4 5">
    <name type="scientific">Geodia barretti</name>
    <name type="common">Barrett's horny sponge</name>
    <dbReference type="NCBI Taxonomy" id="519541"/>
    <lineage>
        <taxon>Eukaryota</taxon>
        <taxon>Metazoa</taxon>
        <taxon>Porifera</taxon>
        <taxon>Demospongiae</taxon>
        <taxon>Heteroscleromorpha</taxon>
        <taxon>Tetractinellida</taxon>
        <taxon>Astrophorina</taxon>
        <taxon>Geodiidae</taxon>
        <taxon>Geodia</taxon>
    </lineage>
</organism>
<evidence type="ECO:0000259" key="2">
    <source>
        <dbReference type="Pfam" id="PF02775"/>
    </source>
</evidence>
<gene>
    <name evidence="4" type="ORF">GBAR_LOCUS21534</name>
</gene>
<comment type="caution">
    <text evidence="4">The sequence shown here is derived from an EMBL/GenBank/DDBJ whole genome shotgun (WGS) entry which is preliminary data.</text>
</comment>
<dbReference type="InterPro" id="IPR051457">
    <property type="entry name" value="2-oxoacid:Fd_oxidoreductase"/>
</dbReference>
<evidence type="ECO:0000313" key="5">
    <source>
        <dbReference type="Proteomes" id="UP001174909"/>
    </source>
</evidence>
<dbReference type="GO" id="GO:0016625">
    <property type="term" value="F:oxidoreductase activity, acting on the aldehyde or oxo group of donors, iron-sulfur protein as acceptor"/>
    <property type="evidence" value="ECO:0007669"/>
    <property type="project" value="UniProtKB-ARBA"/>
</dbReference>
<dbReference type="SUPFAM" id="SSF52518">
    <property type="entry name" value="Thiamin diphosphate-binding fold (THDP-binding)"/>
    <property type="match status" value="1"/>
</dbReference>
<dbReference type="GO" id="GO:0030976">
    <property type="term" value="F:thiamine pyrophosphate binding"/>
    <property type="evidence" value="ECO:0007669"/>
    <property type="project" value="InterPro"/>
</dbReference>
<dbReference type="InterPro" id="IPR011766">
    <property type="entry name" value="TPP_enzyme_TPP-bd"/>
</dbReference>
<dbReference type="InterPro" id="IPR032686">
    <property type="entry name" value="PFO_beta_C"/>
</dbReference>
<name>A0AA35T0S9_GEOBA</name>
<keyword evidence="5" id="KW-1185">Reference proteome</keyword>
<dbReference type="EMBL" id="CASHTH010003003">
    <property type="protein sequence ID" value="CAI8038611.1"/>
    <property type="molecule type" value="Genomic_DNA"/>
</dbReference>
<dbReference type="AlphaFoldDB" id="A0AA35T0S9"/>
<feature type="domain" description="Thiamine pyrophosphate enzyme TPP-binding" evidence="2">
    <location>
        <begin position="63"/>
        <end position="199"/>
    </location>
</feature>
<dbReference type="GO" id="GO:0045333">
    <property type="term" value="P:cellular respiration"/>
    <property type="evidence" value="ECO:0007669"/>
    <property type="project" value="UniProtKB-ARBA"/>
</dbReference>
<dbReference type="Gene3D" id="3.40.50.970">
    <property type="match status" value="1"/>
</dbReference>
<dbReference type="PANTHER" id="PTHR48084">
    <property type="entry name" value="2-OXOGLUTARATE OXIDOREDUCTASE SUBUNIT KORB-RELATED"/>
    <property type="match status" value="1"/>
</dbReference>